<evidence type="ECO:0000313" key="4">
    <source>
        <dbReference type="Proteomes" id="UP000694403"/>
    </source>
</evidence>
<evidence type="ECO:0000313" key="3">
    <source>
        <dbReference type="Ensembl" id="ENSCSRP00000014690.1"/>
    </source>
</evidence>
<accession>A0A8C3SL00</accession>
<dbReference type="Ensembl" id="ENSCSRT00000015316.1">
    <property type="protein sequence ID" value="ENSCSRP00000014690.1"/>
    <property type="gene ID" value="ENSCSRG00000011230.1"/>
</dbReference>
<dbReference type="GO" id="GO:0005697">
    <property type="term" value="C:telomerase holoenzyme complex"/>
    <property type="evidence" value="ECO:0007669"/>
    <property type="project" value="TreeGrafter"/>
</dbReference>
<dbReference type="AlphaFoldDB" id="A0A8C3SL00"/>
<proteinExistence type="predicted"/>
<feature type="region of interest" description="Disordered" evidence="1">
    <location>
        <begin position="150"/>
        <end position="194"/>
    </location>
</feature>
<dbReference type="GO" id="GO:0003720">
    <property type="term" value="F:telomerase activity"/>
    <property type="evidence" value="ECO:0007669"/>
    <property type="project" value="TreeGrafter"/>
</dbReference>
<feature type="domain" description="TROVE" evidence="2">
    <location>
        <begin position="1"/>
        <end position="220"/>
    </location>
</feature>
<organism evidence="3 4">
    <name type="scientific">Chelydra serpentina</name>
    <name type="common">Snapping turtle</name>
    <name type="synonym">Testudo serpentina</name>
    <dbReference type="NCBI Taxonomy" id="8475"/>
    <lineage>
        <taxon>Eukaryota</taxon>
        <taxon>Metazoa</taxon>
        <taxon>Chordata</taxon>
        <taxon>Craniata</taxon>
        <taxon>Vertebrata</taxon>
        <taxon>Euteleostomi</taxon>
        <taxon>Archelosauria</taxon>
        <taxon>Testudinata</taxon>
        <taxon>Testudines</taxon>
        <taxon>Cryptodira</taxon>
        <taxon>Durocryptodira</taxon>
        <taxon>Americhelydia</taxon>
        <taxon>Chelydroidea</taxon>
        <taxon>Chelydridae</taxon>
        <taxon>Chelydra</taxon>
    </lineage>
</organism>
<reference evidence="3" key="1">
    <citation type="submission" date="2025-08" db="UniProtKB">
        <authorList>
            <consortium name="Ensembl"/>
        </authorList>
    </citation>
    <scope>IDENTIFICATION</scope>
</reference>
<feature type="compositionally biased region" description="Basic residues" evidence="1">
    <location>
        <begin position="150"/>
        <end position="165"/>
    </location>
</feature>
<reference evidence="3" key="2">
    <citation type="submission" date="2025-09" db="UniProtKB">
        <authorList>
            <consortium name="Ensembl"/>
        </authorList>
    </citation>
    <scope>IDENTIFICATION</scope>
</reference>
<name>A0A8C3SL00_CHESE</name>
<protein>
    <recommendedName>
        <fullName evidence="2">TROVE domain-containing protein</fullName>
    </recommendedName>
</protein>
<dbReference type="PROSITE" id="PS50988">
    <property type="entry name" value="TROVE"/>
    <property type="match status" value="1"/>
</dbReference>
<dbReference type="InterPro" id="IPR037214">
    <property type="entry name" value="TROVE_dom_sf"/>
</dbReference>
<dbReference type="Proteomes" id="UP000694403">
    <property type="component" value="Unplaced"/>
</dbReference>
<keyword evidence="4" id="KW-1185">Reference proteome</keyword>
<evidence type="ECO:0000256" key="1">
    <source>
        <dbReference type="SAM" id="MobiDB-lite"/>
    </source>
</evidence>
<dbReference type="PANTHER" id="PTHR44791">
    <property type="entry name" value="TELOMERASE PROTEIN COMPONENT 1 TEP1"/>
    <property type="match status" value="1"/>
</dbReference>
<evidence type="ECO:0000259" key="2">
    <source>
        <dbReference type="PROSITE" id="PS50988"/>
    </source>
</evidence>
<dbReference type="GO" id="GO:0070034">
    <property type="term" value="F:telomerase RNA binding"/>
    <property type="evidence" value="ECO:0007669"/>
    <property type="project" value="TreeGrafter"/>
</dbReference>
<dbReference type="Pfam" id="PF05731">
    <property type="entry name" value="TROVE"/>
    <property type="match status" value="1"/>
</dbReference>
<dbReference type="SUPFAM" id="SSF140864">
    <property type="entry name" value="TROVE domain-like"/>
    <property type="match status" value="1"/>
</dbReference>
<dbReference type="PANTHER" id="PTHR44791:SF1">
    <property type="entry name" value="TELOMERASE PROTEIN COMPONENT 1"/>
    <property type="match status" value="1"/>
</dbReference>
<sequence length="220" mass="24495">TEPSPEPPGQRDPSLALVNLVCCSLVEGPDLGAPSDRTRGCLVELCEELAQLEPEFILKVALYTRQELNIRATANFLLALAARLPPCRPHLRRYLCATLQLPSDWIQVVALFQSLAGAQRPLGPLPRCLRTGLADKFQQFDAYQLAKYNTRKSRGKARGRPRPRQPGREARSPALGPQPCQPIPPPGVLRQRPLPWTRRFRLRQAFSQLQTKVRGLGPSG</sequence>
<dbReference type="InterPro" id="IPR008858">
    <property type="entry name" value="TROVE_dom"/>
</dbReference>
<dbReference type="GO" id="GO:0000722">
    <property type="term" value="P:telomere maintenance via recombination"/>
    <property type="evidence" value="ECO:0007669"/>
    <property type="project" value="TreeGrafter"/>
</dbReference>
<dbReference type="InterPro" id="IPR052652">
    <property type="entry name" value="Telomerase_Complex_Comp"/>
</dbReference>